<dbReference type="CDD" id="cd21037">
    <property type="entry name" value="MLKL_NTD"/>
    <property type="match status" value="1"/>
</dbReference>
<dbReference type="EMBL" id="JARKIB010000087">
    <property type="protein sequence ID" value="KAJ7744361.1"/>
    <property type="molecule type" value="Genomic_DNA"/>
</dbReference>
<comment type="caution">
    <text evidence="1">The sequence shown here is derived from an EMBL/GenBank/DDBJ whole genome shotgun (WGS) entry which is preliminary data.</text>
</comment>
<accession>A0AAD7IKM8</accession>
<dbReference type="InterPro" id="IPR059179">
    <property type="entry name" value="MLKL-like_MCAfunc"/>
</dbReference>
<gene>
    <name evidence="1" type="ORF">B0H16DRAFT_1559933</name>
</gene>
<evidence type="ECO:0000313" key="2">
    <source>
        <dbReference type="Proteomes" id="UP001215598"/>
    </source>
</evidence>
<dbReference type="AlphaFoldDB" id="A0AAD7IKM8"/>
<keyword evidence="2" id="KW-1185">Reference proteome</keyword>
<dbReference type="Proteomes" id="UP001215598">
    <property type="component" value="Unassembled WGS sequence"/>
</dbReference>
<organism evidence="1 2">
    <name type="scientific">Mycena metata</name>
    <dbReference type="NCBI Taxonomy" id="1033252"/>
    <lineage>
        <taxon>Eukaryota</taxon>
        <taxon>Fungi</taxon>
        <taxon>Dikarya</taxon>
        <taxon>Basidiomycota</taxon>
        <taxon>Agaricomycotina</taxon>
        <taxon>Agaricomycetes</taxon>
        <taxon>Agaricomycetidae</taxon>
        <taxon>Agaricales</taxon>
        <taxon>Marasmiineae</taxon>
        <taxon>Mycenaceae</taxon>
        <taxon>Mycena</taxon>
    </lineage>
</organism>
<reference evidence="1" key="1">
    <citation type="submission" date="2023-03" db="EMBL/GenBank/DDBJ databases">
        <title>Massive genome expansion in bonnet fungi (Mycena s.s.) driven by repeated elements and novel gene families across ecological guilds.</title>
        <authorList>
            <consortium name="Lawrence Berkeley National Laboratory"/>
            <person name="Harder C.B."/>
            <person name="Miyauchi S."/>
            <person name="Viragh M."/>
            <person name="Kuo A."/>
            <person name="Thoen E."/>
            <person name="Andreopoulos B."/>
            <person name="Lu D."/>
            <person name="Skrede I."/>
            <person name="Drula E."/>
            <person name="Henrissat B."/>
            <person name="Morin E."/>
            <person name="Kohler A."/>
            <person name="Barry K."/>
            <person name="LaButti K."/>
            <person name="Morin E."/>
            <person name="Salamov A."/>
            <person name="Lipzen A."/>
            <person name="Mereny Z."/>
            <person name="Hegedus B."/>
            <person name="Baldrian P."/>
            <person name="Stursova M."/>
            <person name="Weitz H."/>
            <person name="Taylor A."/>
            <person name="Grigoriev I.V."/>
            <person name="Nagy L.G."/>
            <person name="Martin F."/>
            <person name="Kauserud H."/>
        </authorList>
    </citation>
    <scope>NUCLEOTIDE SEQUENCE</scope>
    <source>
        <strain evidence="1">CBHHK182m</strain>
    </source>
</reference>
<protein>
    <submittedName>
        <fullName evidence="1">Uncharacterized protein</fullName>
    </submittedName>
</protein>
<name>A0AAD7IKM8_9AGAR</name>
<evidence type="ECO:0000313" key="1">
    <source>
        <dbReference type="EMBL" id="KAJ7744361.1"/>
    </source>
</evidence>
<sequence length="657" mass="73665">MATPTPGVDLTIGLPHTRIESRDWLGPMIITVKAIALGGEFIPLPYLKSSLAAVLTLLETVDKMRANRDDLHDLCNATVEIIMFLQSAVRSHGTGLKLAGLCESFITCLRVIQEGVEKLITRTGIRGRFRELLMVLNTRSQIERYRIRINELRSNFLLVAAIDTNLHVTQTHDNIAAHHHPRYVVDQFRNIALGDINLLNETAVNKGSKTKVFTARLSGEPSLMTVVEYEDETWERDLELHSSIRHPNVLQLFGISRNPGLGVLMICHDEVIPLSTYRKFRRPSSDIVWVCIEAMLFQQFKGCTQYHYWTVDKNEKCPPNATICVKPAPPRLCLTMPGMEPDDEIQKYYRQSSPWHSLLDHEIPEITFALLIRQMHAASSNTVHQTLDWTDFCPTLVPLWLKGLTSREIQTKLCLGSVVTEAFNGFAEGFAPVGYVPNSCAFKTNEWSMLYPNGKVAQGPLGKRFTFPAGSFRASQGLDDDSPLIAMAIRLADTGKVDVHSTWIPGRRTSALVEPLPEALDIGTVGAVRVVNALGCAIFPQNEDEFSSMLRPEGIAQEVHIFPCSVAIKREGARIGLQFPEVDQFYWSLDPLGRTRLTLKESDALGLPRLRFCFDTAVNFWHDYQYSALSAFWQARGLNPYSNDVAEFLGSALVEVE</sequence>
<proteinExistence type="predicted"/>